<sequence length="188" mass="20989">MPAEIYNTERFGQLYYASRAPASLNLDLAQQFITSLLDASSIDYACMGGWALQKRGSTRTTTDVDIVVRASMETLRTLLIQQTRVCFPQAYGSTSVTIFVHTGQGWDSDCPHVTPLAVHVDIIVSGNLHTPIDLRGVTELISTSHGSVRILNTYFQTYTKFGGFMDRGCKAEKDFEDLVFLLSNHWQQ</sequence>
<dbReference type="RefSeq" id="XP_033535472.1">
    <property type="nucleotide sequence ID" value="XM_033677022.1"/>
</dbReference>
<dbReference type="Gene3D" id="3.30.460.40">
    <property type="match status" value="1"/>
</dbReference>
<dbReference type="SUPFAM" id="SSF81301">
    <property type="entry name" value="Nucleotidyltransferase"/>
    <property type="match status" value="1"/>
</dbReference>
<reference evidence="1 3" key="1">
    <citation type="submission" date="2020-01" db="EMBL/GenBank/DDBJ databases">
        <authorList>
            <consortium name="DOE Joint Genome Institute"/>
            <person name="Haridas S."/>
            <person name="Albert R."/>
            <person name="Binder M."/>
            <person name="Bloem J."/>
            <person name="Labutti K."/>
            <person name="Salamov A."/>
            <person name="Andreopoulos B."/>
            <person name="Baker S.E."/>
            <person name="Barry K."/>
            <person name="Bills G."/>
            <person name="Bluhm B.H."/>
            <person name="Cannon C."/>
            <person name="Castanera R."/>
            <person name="Culley D.E."/>
            <person name="Daum C."/>
            <person name="Ezra D."/>
            <person name="Gonzalez J.B."/>
            <person name="Henrissat B."/>
            <person name="Kuo A."/>
            <person name="Liang C."/>
            <person name="Lipzen A."/>
            <person name="Lutzoni F."/>
            <person name="Magnuson J."/>
            <person name="Mondo S."/>
            <person name="Nolan M."/>
            <person name="Ohm R."/>
            <person name="Pangilinan J."/>
            <person name="Park H.-J."/>
            <person name="Ramirez L."/>
            <person name="Alfaro M."/>
            <person name="Sun H."/>
            <person name="Tritt A."/>
            <person name="Yoshinaga Y."/>
            <person name="Zwiers L.-H."/>
            <person name="Turgeon B.G."/>
            <person name="Goodwin S.B."/>
            <person name="Spatafora J.W."/>
            <person name="Crous P.W."/>
            <person name="Grigoriev I.V."/>
        </authorList>
    </citation>
    <scope>NUCLEOTIDE SEQUENCE</scope>
    <source>
        <strain evidence="1 3">CBS 781.70</strain>
    </source>
</reference>
<feature type="non-terminal residue" evidence="1">
    <location>
        <position position="188"/>
    </location>
</feature>
<reference evidence="3" key="2">
    <citation type="submission" date="2020-04" db="EMBL/GenBank/DDBJ databases">
        <authorList>
            <consortium name="NCBI Genome Project"/>
        </authorList>
    </citation>
    <scope>NUCLEOTIDE SEQUENCE</scope>
    <source>
        <strain evidence="3">CBS 781.70</strain>
    </source>
</reference>
<organism evidence="1">
    <name type="scientific">Eremomyces bilateralis CBS 781.70</name>
    <dbReference type="NCBI Taxonomy" id="1392243"/>
    <lineage>
        <taxon>Eukaryota</taxon>
        <taxon>Fungi</taxon>
        <taxon>Dikarya</taxon>
        <taxon>Ascomycota</taxon>
        <taxon>Pezizomycotina</taxon>
        <taxon>Dothideomycetes</taxon>
        <taxon>Dothideomycetes incertae sedis</taxon>
        <taxon>Eremomycetales</taxon>
        <taxon>Eremomycetaceae</taxon>
        <taxon>Eremomyces</taxon>
    </lineage>
</organism>
<gene>
    <name evidence="1 3" type="ORF">P152DRAFT_414281</name>
</gene>
<name>A0A6G1G7D1_9PEZI</name>
<evidence type="ECO:0000313" key="1">
    <source>
        <dbReference type="EMBL" id="KAF1813841.1"/>
    </source>
</evidence>
<protein>
    <submittedName>
        <fullName evidence="1 3">Uncharacterized protein</fullName>
    </submittedName>
</protein>
<proteinExistence type="predicted"/>
<accession>A0A6G1G7D1</accession>
<evidence type="ECO:0000313" key="2">
    <source>
        <dbReference type="Proteomes" id="UP000504638"/>
    </source>
</evidence>
<keyword evidence="2" id="KW-1185">Reference proteome</keyword>
<dbReference type="Proteomes" id="UP000504638">
    <property type="component" value="Unplaced"/>
</dbReference>
<reference evidence="3" key="3">
    <citation type="submission" date="2025-04" db="UniProtKB">
        <authorList>
            <consortium name="RefSeq"/>
        </authorList>
    </citation>
    <scope>IDENTIFICATION</scope>
    <source>
        <strain evidence="3">CBS 781.70</strain>
    </source>
</reference>
<dbReference type="InterPro" id="IPR043519">
    <property type="entry name" value="NT_sf"/>
</dbReference>
<dbReference type="AlphaFoldDB" id="A0A6G1G7D1"/>
<evidence type="ECO:0000313" key="3">
    <source>
        <dbReference type="RefSeq" id="XP_033535472.1"/>
    </source>
</evidence>
<dbReference type="GeneID" id="54417592"/>
<dbReference type="EMBL" id="ML975154">
    <property type="protein sequence ID" value="KAF1813841.1"/>
    <property type="molecule type" value="Genomic_DNA"/>
</dbReference>
<dbReference type="OrthoDB" id="10066232at2759"/>